<evidence type="ECO:0000256" key="3">
    <source>
        <dbReference type="ARBA" id="ARBA00022692"/>
    </source>
</evidence>
<dbReference type="AlphaFoldDB" id="W7TC21"/>
<feature type="transmembrane region" description="Helical" evidence="6">
    <location>
        <begin position="94"/>
        <end position="112"/>
    </location>
</feature>
<keyword evidence="4 6" id="KW-1133">Transmembrane helix</keyword>
<dbReference type="PANTHER" id="PTHR21236:SF1">
    <property type="entry name" value="PROTEIN YIPF6"/>
    <property type="match status" value="1"/>
</dbReference>
<name>W7TC21_9STRA</name>
<reference evidence="7 8" key="1">
    <citation type="journal article" date="2014" name="Mol. Plant">
        <title>Chromosome Scale Genome Assembly and Transcriptome Profiling of Nannochloropsis gaditana in Nitrogen Depletion.</title>
        <authorList>
            <person name="Corteggiani Carpinelli E."/>
            <person name="Telatin A."/>
            <person name="Vitulo N."/>
            <person name="Forcato C."/>
            <person name="D'Angelo M."/>
            <person name="Schiavon R."/>
            <person name="Vezzi A."/>
            <person name="Giacometti G.M."/>
            <person name="Morosinotto T."/>
            <person name="Valle G."/>
        </authorList>
    </citation>
    <scope>NUCLEOTIDE SEQUENCE [LARGE SCALE GENOMIC DNA]</scope>
    <source>
        <strain evidence="7 8">B-31</strain>
    </source>
</reference>
<keyword evidence="3 6" id="KW-0812">Transmembrane</keyword>
<evidence type="ECO:0000256" key="6">
    <source>
        <dbReference type="SAM" id="Phobius"/>
    </source>
</evidence>
<organism evidence="7 8">
    <name type="scientific">Nannochloropsis gaditana</name>
    <dbReference type="NCBI Taxonomy" id="72520"/>
    <lineage>
        <taxon>Eukaryota</taxon>
        <taxon>Sar</taxon>
        <taxon>Stramenopiles</taxon>
        <taxon>Ochrophyta</taxon>
        <taxon>Eustigmatophyceae</taxon>
        <taxon>Eustigmatales</taxon>
        <taxon>Monodopsidaceae</taxon>
        <taxon>Nannochloropsis</taxon>
    </lineage>
</organism>
<comment type="similarity">
    <text evidence="2">Belongs to the YIP1 family.</text>
</comment>
<dbReference type="EMBL" id="AZIL01001189">
    <property type="protein sequence ID" value="EWM24535.1"/>
    <property type="molecule type" value="Genomic_DNA"/>
</dbReference>
<comment type="subcellular location">
    <subcellularLocation>
        <location evidence="1">Membrane</location>
        <topology evidence="1">Multi-pass membrane protein</topology>
    </subcellularLocation>
</comment>
<dbReference type="Proteomes" id="UP000019335">
    <property type="component" value="Chromosome 13"/>
</dbReference>
<dbReference type="OrthoDB" id="411251at2759"/>
<protein>
    <submittedName>
        <fullName evidence="7">Terbinafine resistance locus protein</fullName>
    </submittedName>
</protein>
<evidence type="ECO:0000256" key="5">
    <source>
        <dbReference type="ARBA" id="ARBA00023136"/>
    </source>
</evidence>
<sequence>MMSAAQQQAHGQQNSQYVGQMDGQNSMTLDEPVWQTVKRDLTQVGSKLQVVLLPRENQDGVLKKLKDWDLWGPLLVCLTLSILLSITAPEEQGALVFAAVFFVVWFGAAVVTMNAQLLGGTMCVLEGGKEGGREGRRERGGTCHVCLGLFPGPRSARFYDS</sequence>
<evidence type="ECO:0000313" key="7">
    <source>
        <dbReference type="EMBL" id="EWM24535.1"/>
    </source>
</evidence>
<keyword evidence="8" id="KW-1185">Reference proteome</keyword>
<evidence type="ECO:0000256" key="4">
    <source>
        <dbReference type="ARBA" id="ARBA00022989"/>
    </source>
</evidence>
<accession>W7TC21</accession>
<evidence type="ECO:0000313" key="8">
    <source>
        <dbReference type="Proteomes" id="UP000019335"/>
    </source>
</evidence>
<keyword evidence="5 6" id="KW-0472">Membrane</keyword>
<dbReference type="InterPro" id="IPR045231">
    <property type="entry name" value="Yip1/4-like"/>
</dbReference>
<evidence type="ECO:0000256" key="1">
    <source>
        <dbReference type="ARBA" id="ARBA00004141"/>
    </source>
</evidence>
<proteinExistence type="inferred from homology"/>
<dbReference type="GO" id="GO:0006888">
    <property type="term" value="P:endoplasmic reticulum to Golgi vesicle-mediated transport"/>
    <property type="evidence" value="ECO:0007669"/>
    <property type="project" value="InterPro"/>
</dbReference>
<gene>
    <name evidence="7" type="ORF">Naga_100175g1</name>
</gene>
<evidence type="ECO:0000256" key="2">
    <source>
        <dbReference type="ARBA" id="ARBA00010596"/>
    </source>
</evidence>
<dbReference type="GO" id="GO:0005802">
    <property type="term" value="C:trans-Golgi network"/>
    <property type="evidence" value="ECO:0007669"/>
    <property type="project" value="TreeGrafter"/>
</dbReference>
<feature type="transmembrane region" description="Helical" evidence="6">
    <location>
        <begin position="70"/>
        <end position="88"/>
    </location>
</feature>
<dbReference type="PANTHER" id="PTHR21236">
    <property type="entry name" value="GOLGI MEMBRANE PROTEIN YIP1"/>
    <property type="match status" value="1"/>
</dbReference>
<comment type="caution">
    <text evidence="7">The sequence shown here is derived from an EMBL/GenBank/DDBJ whole genome shotgun (WGS) entry which is preliminary data.</text>
</comment>
<dbReference type="GO" id="GO:0016020">
    <property type="term" value="C:membrane"/>
    <property type="evidence" value="ECO:0007669"/>
    <property type="project" value="UniProtKB-SubCell"/>
</dbReference>